<dbReference type="SUPFAM" id="SSF56601">
    <property type="entry name" value="beta-lactamase/transpeptidase-like"/>
    <property type="match status" value="1"/>
</dbReference>
<evidence type="ECO:0000259" key="1">
    <source>
        <dbReference type="Pfam" id="PF00144"/>
    </source>
</evidence>
<dbReference type="InterPro" id="IPR001466">
    <property type="entry name" value="Beta-lactam-related"/>
</dbReference>
<dbReference type="InterPro" id="IPR012338">
    <property type="entry name" value="Beta-lactam/transpept-like"/>
</dbReference>
<dbReference type="AlphaFoldDB" id="A0AAD5MUJ4"/>
<keyword evidence="3" id="KW-1185">Reference proteome</keyword>
<protein>
    <recommendedName>
        <fullName evidence="1">Beta-lactamase-related domain-containing protein</fullName>
    </recommendedName>
</protein>
<dbReference type="Proteomes" id="UP001196413">
    <property type="component" value="Unassembled WGS sequence"/>
</dbReference>
<proteinExistence type="predicted"/>
<organism evidence="2 3">
    <name type="scientific">Parelaphostrongylus tenuis</name>
    <name type="common">Meningeal worm</name>
    <dbReference type="NCBI Taxonomy" id="148309"/>
    <lineage>
        <taxon>Eukaryota</taxon>
        <taxon>Metazoa</taxon>
        <taxon>Ecdysozoa</taxon>
        <taxon>Nematoda</taxon>
        <taxon>Chromadorea</taxon>
        <taxon>Rhabditida</taxon>
        <taxon>Rhabditina</taxon>
        <taxon>Rhabditomorpha</taxon>
        <taxon>Strongyloidea</taxon>
        <taxon>Metastrongylidae</taxon>
        <taxon>Parelaphostrongylus</taxon>
    </lineage>
</organism>
<dbReference type="InterPro" id="IPR052907">
    <property type="entry name" value="Beta-lactamase/esterase"/>
</dbReference>
<evidence type="ECO:0000313" key="3">
    <source>
        <dbReference type="Proteomes" id="UP001196413"/>
    </source>
</evidence>
<dbReference type="EMBL" id="JAHQIW010002617">
    <property type="protein sequence ID" value="KAJ1355836.1"/>
    <property type="molecule type" value="Genomic_DNA"/>
</dbReference>
<dbReference type="PANTHER" id="PTHR43319">
    <property type="entry name" value="BETA-LACTAMASE-RELATED"/>
    <property type="match status" value="1"/>
</dbReference>
<dbReference type="Gene3D" id="3.40.710.10">
    <property type="entry name" value="DD-peptidase/beta-lactamase superfamily"/>
    <property type="match status" value="1"/>
</dbReference>
<evidence type="ECO:0000313" key="2">
    <source>
        <dbReference type="EMBL" id="KAJ1355836.1"/>
    </source>
</evidence>
<comment type="caution">
    <text evidence="2">The sequence shown here is derived from an EMBL/GenBank/DDBJ whole genome shotgun (WGS) entry which is preliminary data.</text>
</comment>
<feature type="domain" description="Beta-lactamase-related" evidence="1">
    <location>
        <begin position="4"/>
        <end position="227"/>
    </location>
</feature>
<reference evidence="2" key="1">
    <citation type="submission" date="2021-06" db="EMBL/GenBank/DDBJ databases">
        <title>Parelaphostrongylus tenuis whole genome reference sequence.</title>
        <authorList>
            <person name="Garwood T.J."/>
            <person name="Larsen P.A."/>
            <person name="Fountain-Jones N.M."/>
            <person name="Garbe J.R."/>
            <person name="Macchietto M.G."/>
            <person name="Kania S.A."/>
            <person name="Gerhold R.W."/>
            <person name="Richards J.E."/>
            <person name="Wolf T.M."/>
        </authorList>
    </citation>
    <scope>NUCLEOTIDE SEQUENCE</scope>
    <source>
        <strain evidence="2">MNPRO001-30</strain>
        <tissue evidence="2">Meninges</tissue>
    </source>
</reference>
<accession>A0AAD5MUJ4</accession>
<gene>
    <name evidence="2" type="ORF">KIN20_013391</name>
</gene>
<sequence>MATIIEEEKPKYEPGAKTVYHVLTFGWLIDQVFCRIDPQHRTVGQFFREEIEQKHHVDIHIGECVSEEYRIARLSDINIPLAVREFVYDRKIAVIGGHILNPRGYFAKGFRNMREFGKLFTLYNNPETRFAGQPAVNGVGSARGLALLHQLVFDGTLISSETQEKISKPTSLNEYDHAIGETQNKGHGFIYTRSPTGSWQMGHMGIGGQTVRYDTENNVVLCYLTNAIKAGAGEHVFTYNRLQRKVYEIIAK</sequence>
<name>A0AAD5MUJ4_PARTN</name>
<dbReference type="PANTHER" id="PTHR43319:SF3">
    <property type="entry name" value="BETA-LACTAMASE-RELATED DOMAIN-CONTAINING PROTEIN"/>
    <property type="match status" value="1"/>
</dbReference>
<dbReference type="Pfam" id="PF00144">
    <property type="entry name" value="Beta-lactamase"/>
    <property type="match status" value="1"/>
</dbReference>